<organism evidence="5 6">
    <name type="scientific">Giardia muris</name>
    <dbReference type="NCBI Taxonomy" id="5742"/>
    <lineage>
        <taxon>Eukaryota</taxon>
        <taxon>Metamonada</taxon>
        <taxon>Diplomonadida</taxon>
        <taxon>Hexamitidae</taxon>
        <taxon>Giardiinae</taxon>
        <taxon>Giardia</taxon>
    </lineage>
</organism>
<feature type="domain" description="tRNA intron endonuclease catalytic" evidence="4">
    <location>
        <begin position="81"/>
        <end position="142"/>
    </location>
</feature>
<dbReference type="VEuPathDB" id="GiardiaDB:GMRT_11825"/>
<dbReference type="GO" id="GO:0000213">
    <property type="term" value="F:tRNA-intron lyase activity"/>
    <property type="evidence" value="ECO:0007669"/>
    <property type="project" value="UniProtKB-EC"/>
</dbReference>
<dbReference type="EC" id="4.6.1.16" evidence="2"/>
<keyword evidence="5" id="KW-0255">Endonuclease</keyword>
<name>A0A4Z1SSU0_GIAMU</name>
<reference evidence="5 6" key="1">
    <citation type="submission" date="2019-05" db="EMBL/GenBank/DDBJ databases">
        <title>The compact genome of Giardia muris reveals important steps in the evolution of intestinal protozoan parasites.</title>
        <authorList>
            <person name="Xu F."/>
            <person name="Jimenez-Gonzalez A."/>
            <person name="Einarsson E."/>
            <person name="Astvaldsson A."/>
            <person name="Peirasmaki D."/>
            <person name="Eckmann L."/>
            <person name="Andersson J.O."/>
            <person name="Svard S.G."/>
            <person name="Jerlstrom-Hultqvist J."/>
        </authorList>
    </citation>
    <scope>NUCLEOTIDE SEQUENCE [LARGE SCALE GENOMIC DNA]</scope>
    <source>
        <strain evidence="5 6">Roberts-Thomson</strain>
    </source>
</reference>
<dbReference type="Gene3D" id="3.40.1350.10">
    <property type="match status" value="1"/>
</dbReference>
<dbReference type="InterPro" id="IPR011856">
    <property type="entry name" value="tRNA_endonuc-like_dom_sf"/>
</dbReference>
<dbReference type="AlphaFoldDB" id="A0A4Z1SSU0"/>
<protein>
    <recommendedName>
        <fullName evidence="2">tRNA-intron lyase</fullName>
        <ecNumber evidence="2">4.6.1.16</ecNumber>
    </recommendedName>
</protein>
<keyword evidence="5" id="KW-0540">Nuclease</keyword>
<comment type="caution">
    <text evidence="5">The sequence shown here is derived from an EMBL/GenBank/DDBJ whole genome shotgun (WGS) entry which is preliminary data.</text>
</comment>
<dbReference type="Pfam" id="PF01974">
    <property type="entry name" value="tRNA_int_endo"/>
    <property type="match status" value="1"/>
</dbReference>
<keyword evidence="6" id="KW-1185">Reference proteome</keyword>
<gene>
    <name evidence="5" type="ORF">GMRT_11825</name>
</gene>
<evidence type="ECO:0000256" key="2">
    <source>
        <dbReference type="ARBA" id="ARBA00012573"/>
    </source>
</evidence>
<comment type="similarity">
    <text evidence="1">Belongs to the tRNA-intron endonuclease family.</text>
</comment>
<dbReference type="GO" id="GO:0006388">
    <property type="term" value="P:tRNA splicing, via endonucleolytic cleavage and ligation"/>
    <property type="evidence" value="ECO:0007669"/>
    <property type="project" value="InterPro"/>
</dbReference>
<sequence>MTTTNLKTRLRGERLWFSSPRPLLGGQRMRAIGLSLYVVDPEYLLVMLQEEEEHVKQLEEEALFREPVETTIFRINGFNFLRTRFLVEHGAHYLCDYLVYEHGKPHSLACVHLTEEWIILKDIILWIRVAQGIRKAVCLLFPRDPSGALETICFEYARRGIRENRYECK</sequence>
<dbReference type="EMBL" id="VDLU01000002">
    <property type="protein sequence ID" value="TNJ29002.1"/>
    <property type="molecule type" value="Genomic_DNA"/>
</dbReference>
<evidence type="ECO:0000313" key="6">
    <source>
        <dbReference type="Proteomes" id="UP000315496"/>
    </source>
</evidence>
<evidence type="ECO:0000256" key="3">
    <source>
        <dbReference type="ARBA" id="ARBA00034031"/>
    </source>
</evidence>
<dbReference type="GO" id="GO:0005634">
    <property type="term" value="C:nucleus"/>
    <property type="evidence" value="ECO:0007669"/>
    <property type="project" value="UniProtKB-ARBA"/>
</dbReference>
<evidence type="ECO:0000259" key="4">
    <source>
        <dbReference type="Pfam" id="PF01974"/>
    </source>
</evidence>
<evidence type="ECO:0000313" key="5">
    <source>
        <dbReference type="EMBL" id="TNJ29002.1"/>
    </source>
</evidence>
<dbReference type="SUPFAM" id="SSF53032">
    <property type="entry name" value="tRNA-intron endonuclease catalytic domain-like"/>
    <property type="match status" value="1"/>
</dbReference>
<dbReference type="InterPro" id="IPR036167">
    <property type="entry name" value="tRNA_intron_Endo_cat-like_sf"/>
</dbReference>
<dbReference type="Proteomes" id="UP000315496">
    <property type="component" value="Chromosome 2"/>
</dbReference>
<comment type="catalytic activity">
    <reaction evidence="3">
        <text>pretRNA = a 3'-half-tRNA molecule with a 5'-OH end + a 5'-half-tRNA molecule with a 2',3'-cyclic phosphate end + an intron with a 2',3'-cyclic phosphate and a 5'-hydroxyl terminus.</text>
        <dbReference type="EC" id="4.6.1.16"/>
    </reaction>
</comment>
<keyword evidence="5" id="KW-0378">Hydrolase</keyword>
<proteinExistence type="inferred from homology"/>
<evidence type="ECO:0000256" key="1">
    <source>
        <dbReference type="ARBA" id="ARBA00008078"/>
    </source>
</evidence>
<accession>A0A4Z1SSU0</accession>
<dbReference type="GO" id="GO:0003676">
    <property type="term" value="F:nucleic acid binding"/>
    <property type="evidence" value="ECO:0007669"/>
    <property type="project" value="InterPro"/>
</dbReference>
<dbReference type="InterPro" id="IPR006677">
    <property type="entry name" value="tRNA_intron_Endonuc_cat-like"/>
</dbReference>